<feature type="compositionally biased region" description="Low complexity" evidence="8">
    <location>
        <begin position="68"/>
        <end position="82"/>
    </location>
</feature>
<evidence type="ECO:0000313" key="10">
    <source>
        <dbReference type="EMBL" id="MFD1042844.1"/>
    </source>
</evidence>
<dbReference type="InterPro" id="IPR050428">
    <property type="entry name" value="TCS_sensor_his_kinase"/>
</dbReference>
<dbReference type="RefSeq" id="WP_162378512.1">
    <property type="nucleotide sequence ID" value="NZ_JBHTKN010000006.1"/>
</dbReference>
<keyword evidence="3" id="KW-0597">Phosphoprotein</keyword>
<evidence type="ECO:0000256" key="4">
    <source>
        <dbReference type="ARBA" id="ARBA00022679"/>
    </source>
</evidence>
<evidence type="ECO:0000256" key="1">
    <source>
        <dbReference type="ARBA" id="ARBA00000085"/>
    </source>
</evidence>
<evidence type="ECO:0000256" key="3">
    <source>
        <dbReference type="ARBA" id="ARBA00022553"/>
    </source>
</evidence>
<dbReference type="PANTHER" id="PTHR45436">
    <property type="entry name" value="SENSOR HISTIDINE KINASE YKOH"/>
    <property type="match status" value="1"/>
</dbReference>
<dbReference type="InterPro" id="IPR036097">
    <property type="entry name" value="HisK_dim/P_sf"/>
</dbReference>
<dbReference type="Gene3D" id="1.10.287.130">
    <property type="match status" value="1"/>
</dbReference>
<keyword evidence="6 10" id="KW-0418">Kinase</keyword>
<dbReference type="Pfam" id="PF14361">
    <property type="entry name" value="RsbRD_N"/>
    <property type="match status" value="1"/>
</dbReference>
<dbReference type="Pfam" id="PF00512">
    <property type="entry name" value="HisKA"/>
    <property type="match status" value="1"/>
</dbReference>
<dbReference type="InterPro" id="IPR005467">
    <property type="entry name" value="His_kinase_dom"/>
</dbReference>
<sequence>MRLADFIEANSTRIVDAAEDFARTQLTPGMQLDAAALRNHIPLILAAFVRDLRTPQTPDQQRVKSEGRAPAPGGPESAAAGHGRMRAQDGFGVNQMVAEYRAMRASVLRLWTADRALTADSIEDMVRFNEAIDQALAESLVEFTAEVDKWRNIFLGALGHDLRGPLAAVVLTTDVLATKLHDPRLAPLVERIASGAARTTRLLDELLEYSRSGLGVGMSIDRRECDLRDELREETEILRAALPDVAITLDHEGSAKGHFDASRLREAIHNLVTNAAKYGDPESEIGISIVGQPQHLAIAVTNRGPALPAGSEAAMFDPLKRGPTAAATGEATSMGLGLFIVREVVLAHGGAVEARSGDGRTCFEILLPRRTGDALPEAG</sequence>
<keyword evidence="7" id="KW-0472">Membrane</keyword>
<evidence type="ECO:0000256" key="5">
    <source>
        <dbReference type="ARBA" id="ARBA00022692"/>
    </source>
</evidence>
<accession>A0ABW3LZR9</accession>
<dbReference type="CDD" id="cd00082">
    <property type="entry name" value="HisKA"/>
    <property type="match status" value="1"/>
</dbReference>
<dbReference type="SMART" id="SM00387">
    <property type="entry name" value="HATPase_c"/>
    <property type="match status" value="1"/>
</dbReference>
<evidence type="ECO:0000256" key="7">
    <source>
        <dbReference type="ARBA" id="ARBA00022989"/>
    </source>
</evidence>
<dbReference type="PANTHER" id="PTHR45436:SF5">
    <property type="entry name" value="SENSOR HISTIDINE KINASE TRCS"/>
    <property type="match status" value="1"/>
</dbReference>
<dbReference type="InterPro" id="IPR003594">
    <property type="entry name" value="HATPase_dom"/>
</dbReference>
<dbReference type="SUPFAM" id="SSF55874">
    <property type="entry name" value="ATPase domain of HSP90 chaperone/DNA topoisomerase II/histidine kinase"/>
    <property type="match status" value="1"/>
</dbReference>
<organism evidence="10 11">
    <name type="scientific">Pseudoxanthomonas kaohsiungensis</name>
    <dbReference type="NCBI Taxonomy" id="283923"/>
    <lineage>
        <taxon>Bacteria</taxon>
        <taxon>Pseudomonadati</taxon>
        <taxon>Pseudomonadota</taxon>
        <taxon>Gammaproteobacteria</taxon>
        <taxon>Lysobacterales</taxon>
        <taxon>Lysobacteraceae</taxon>
        <taxon>Pseudoxanthomonas</taxon>
    </lineage>
</organism>
<dbReference type="Pfam" id="PF02518">
    <property type="entry name" value="HATPase_c"/>
    <property type="match status" value="1"/>
</dbReference>
<evidence type="ECO:0000259" key="9">
    <source>
        <dbReference type="PROSITE" id="PS50109"/>
    </source>
</evidence>
<dbReference type="GO" id="GO:0016301">
    <property type="term" value="F:kinase activity"/>
    <property type="evidence" value="ECO:0007669"/>
    <property type="project" value="UniProtKB-KW"/>
</dbReference>
<evidence type="ECO:0000256" key="8">
    <source>
        <dbReference type="SAM" id="MobiDB-lite"/>
    </source>
</evidence>
<evidence type="ECO:0000313" key="11">
    <source>
        <dbReference type="Proteomes" id="UP001597033"/>
    </source>
</evidence>
<feature type="region of interest" description="Disordered" evidence="8">
    <location>
        <begin position="55"/>
        <end position="83"/>
    </location>
</feature>
<evidence type="ECO:0000256" key="6">
    <source>
        <dbReference type="ARBA" id="ARBA00022777"/>
    </source>
</evidence>
<name>A0ABW3LZR9_9GAMM</name>
<keyword evidence="7" id="KW-1133">Transmembrane helix</keyword>
<dbReference type="PROSITE" id="PS50109">
    <property type="entry name" value="HIS_KIN"/>
    <property type="match status" value="1"/>
</dbReference>
<proteinExistence type="predicted"/>
<keyword evidence="11" id="KW-1185">Reference proteome</keyword>
<dbReference type="EMBL" id="JBHTKN010000006">
    <property type="protein sequence ID" value="MFD1042844.1"/>
    <property type="molecule type" value="Genomic_DNA"/>
</dbReference>
<dbReference type="InterPro" id="IPR036890">
    <property type="entry name" value="HATPase_C_sf"/>
</dbReference>
<dbReference type="InterPro" id="IPR025751">
    <property type="entry name" value="RsbRD_N_dom"/>
</dbReference>
<dbReference type="Gene3D" id="3.30.565.10">
    <property type="entry name" value="Histidine kinase-like ATPase, C-terminal domain"/>
    <property type="match status" value="1"/>
</dbReference>
<gene>
    <name evidence="10" type="ORF">ACFQ2N_10880</name>
</gene>
<dbReference type="CDD" id="cd00075">
    <property type="entry name" value="HATPase"/>
    <property type="match status" value="1"/>
</dbReference>
<feature type="domain" description="Histidine kinase" evidence="9">
    <location>
        <begin position="157"/>
        <end position="371"/>
    </location>
</feature>
<comment type="caution">
    <text evidence="10">The sequence shown here is derived from an EMBL/GenBank/DDBJ whole genome shotgun (WGS) entry which is preliminary data.</text>
</comment>
<evidence type="ECO:0000256" key="2">
    <source>
        <dbReference type="ARBA" id="ARBA00012438"/>
    </source>
</evidence>
<reference evidence="11" key="1">
    <citation type="journal article" date="2019" name="Int. J. Syst. Evol. Microbiol.">
        <title>The Global Catalogue of Microorganisms (GCM) 10K type strain sequencing project: providing services to taxonomists for standard genome sequencing and annotation.</title>
        <authorList>
            <consortium name="The Broad Institute Genomics Platform"/>
            <consortium name="The Broad Institute Genome Sequencing Center for Infectious Disease"/>
            <person name="Wu L."/>
            <person name="Ma J."/>
        </authorList>
    </citation>
    <scope>NUCLEOTIDE SEQUENCE [LARGE SCALE GENOMIC DNA]</scope>
    <source>
        <strain evidence="11">CCUG 55854</strain>
    </source>
</reference>
<comment type="catalytic activity">
    <reaction evidence="1">
        <text>ATP + protein L-histidine = ADP + protein N-phospho-L-histidine.</text>
        <dbReference type="EC" id="2.7.13.3"/>
    </reaction>
</comment>
<protein>
    <recommendedName>
        <fullName evidence="2">histidine kinase</fullName>
        <ecNumber evidence="2">2.7.13.3</ecNumber>
    </recommendedName>
</protein>
<dbReference type="SUPFAM" id="SSF47384">
    <property type="entry name" value="Homodimeric domain of signal transducing histidine kinase"/>
    <property type="match status" value="1"/>
</dbReference>
<dbReference type="EC" id="2.7.13.3" evidence="2"/>
<dbReference type="Proteomes" id="UP001597033">
    <property type="component" value="Unassembled WGS sequence"/>
</dbReference>
<keyword evidence="4" id="KW-0808">Transferase</keyword>
<dbReference type="SMART" id="SM00388">
    <property type="entry name" value="HisKA"/>
    <property type="match status" value="1"/>
</dbReference>
<dbReference type="InterPro" id="IPR003661">
    <property type="entry name" value="HisK_dim/P_dom"/>
</dbReference>
<keyword evidence="5" id="KW-0812">Transmembrane</keyword>